<evidence type="ECO:0000313" key="2">
    <source>
        <dbReference type="EMBL" id="KAA6315044.1"/>
    </source>
</evidence>
<feature type="region of interest" description="Disordered" evidence="1">
    <location>
        <begin position="1"/>
        <end position="47"/>
    </location>
</feature>
<gene>
    <name evidence="2" type="ORF">EZS28_055481</name>
</gene>
<dbReference type="Proteomes" id="UP000324800">
    <property type="component" value="Unassembled WGS sequence"/>
</dbReference>
<organism evidence="2 3">
    <name type="scientific">Streblomastix strix</name>
    <dbReference type="NCBI Taxonomy" id="222440"/>
    <lineage>
        <taxon>Eukaryota</taxon>
        <taxon>Metamonada</taxon>
        <taxon>Preaxostyla</taxon>
        <taxon>Oxymonadida</taxon>
        <taxon>Streblomastigidae</taxon>
        <taxon>Streblomastix</taxon>
    </lineage>
</organism>
<dbReference type="EMBL" id="SNRW01047590">
    <property type="protein sequence ID" value="KAA6315044.1"/>
    <property type="molecule type" value="Genomic_DNA"/>
</dbReference>
<proteinExistence type="predicted"/>
<reference evidence="2 3" key="1">
    <citation type="submission" date="2019-03" db="EMBL/GenBank/DDBJ databases">
        <title>Single cell metagenomics reveals metabolic interactions within the superorganism composed of flagellate Streblomastix strix and complex community of Bacteroidetes bacteria on its surface.</title>
        <authorList>
            <person name="Treitli S.C."/>
            <person name="Kolisko M."/>
            <person name="Husnik F."/>
            <person name="Keeling P."/>
            <person name="Hampl V."/>
        </authorList>
    </citation>
    <scope>NUCLEOTIDE SEQUENCE [LARGE SCALE GENOMIC DNA]</scope>
    <source>
        <strain evidence="2">ST1C</strain>
    </source>
</reference>
<name>A0A5J4Q2A1_9EUKA</name>
<dbReference type="AlphaFoldDB" id="A0A5J4Q2A1"/>
<sequence>EEDWSEGGGGDGGVADVETQGKSAEAGEIVQGGQGRKQCGGQGSLQG</sequence>
<protein>
    <submittedName>
        <fullName evidence="2">Uncharacterized protein</fullName>
    </submittedName>
</protein>
<comment type="caution">
    <text evidence="2">The sequence shown here is derived from an EMBL/GenBank/DDBJ whole genome shotgun (WGS) entry which is preliminary data.</text>
</comment>
<evidence type="ECO:0000256" key="1">
    <source>
        <dbReference type="SAM" id="MobiDB-lite"/>
    </source>
</evidence>
<accession>A0A5J4Q2A1</accession>
<feature type="compositionally biased region" description="Gly residues" evidence="1">
    <location>
        <begin position="1"/>
        <end position="13"/>
    </location>
</feature>
<feature type="non-terminal residue" evidence="2">
    <location>
        <position position="1"/>
    </location>
</feature>
<evidence type="ECO:0000313" key="3">
    <source>
        <dbReference type="Proteomes" id="UP000324800"/>
    </source>
</evidence>
<feature type="compositionally biased region" description="Gly residues" evidence="1">
    <location>
        <begin position="30"/>
        <end position="47"/>
    </location>
</feature>